<organism evidence="1 2">
    <name type="scientific">Reticulomyxa filosa</name>
    <dbReference type="NCBI Taxonomy" id="46433"/>
    <lineage>
        <taxon>Eukaryota</taxon>
        <taxon>Sar</taxon>
        <taxon>Rhizaria</taxon>
        <taxon>Retaria</taxon>
        <taxon>Foraminifera</taxon>
        <taxon>Monothalamids</taxon>
        <taxon>Reticulomyxidae</taxon>
        <taxon>Reticulomyxa</taxon>
    </lineage>
</organism>
<dbReference type="EMBL" id="ASPP01011530">
    <property type="protein sequence ID" value="ETO21533.1"/>
    <property type="molecule type" value="Genomic_DNA"/>
</dbReference>
<dbReference type="AlphaFoldDB" id="X6N6G8"/>
<gene>
    <name evidence="1" type="ORF">RFI_15666</name>
</gene>
<evidence type="ECO:0000313" key="1">
    <source>
        <dbReference type="EMBL" id="ETO21533.1"/>
    </source>
</evidence>
<proteinExistence type="predicted"/>
<accession>X6N6G8</accession>
<keyword evidence="2" id="KW-1185">Reference proteome</keyword>
<comment type="caution">
    <text evidence="1">The sequence shown here is derived from an EMBL/GenBank/DDBJ whole genome shotgun (WGS) entry which is preliminary data.</text>
</comment>
<protein>
    <submittedName>
        <fullName evidence="1">Uncharacterized protein</fullName>
    </submittedName>
</protein>
<name>X6N6G8_RETFI</name>
<dbReference type="Proteomes" id="UP000023152">
    <property type="component" value="Unassembled WGS sequence"/>
</dbReference>
<sequence>MRICSYGIWTYACVCTIAFEQSLDKYLSDKLRQSQLKPLEIGEVSLTLAKLIPFDKLSATEWFGGTSGNVFDFIDELIDQQVLLKSNADNVENALCVVNNLAQALSVLCQNAQGLRKTQTKAEEQEAFVQKHLLNLAEHSLKITDDKIVMNFAKSAADNVGLQQGLILHRYGQILHALVNVRTQQKEYVEWEKDFSKWIIEIPKVWSPHFEIYIYKYI</sequence>
<reference evidence="1 2" key="1">
    <citation type="journal article" date="2013" name="Curr. Biol.">
        <title>The Genome of the Foraminiferan Reticulomyxa filosa.</title>
        <authorList>
            <person name="Glockner G."/>
            <person name="Hulsmann N."/>
            <person name="Schleicher M."/>
            <person name="Noegel A.A."/>
            <person name="Eichinger L."/>
            <person name="Gallinger C."/>
            <person name="Pawlowski J."/>
            <person name="Sierra R."/>
            <person name="Euteneuer U."/>
            <person name="Pillet L."/>
            <person name="Moustafa A."/>
            <person name="Platzer M."/>
            <person name="Groth M."/>
            <person name="Szafranski K."/>
            <person name="Schliwa M."/>
        </authorList>
    </citation>
    <scope>NUCLEOTIDE SEQUENCE [LARGE SCALE GENOMIC DNA]</scope>
</reference>
<evidence type="ECO:0000313" key="2">
    <source>
        <dbReference type="Proteomes" id="UP000023152"/>
    </source>
</evidence>